<dbReference type="PROSITE" id="PS50222">
    <property type="entry name" value="EF_HAND_2"/>
    <property type="match status" value="1"/>
</dbReference>
<protein>
    <recommendedName>
        <fullName evidence="1">EF-hand domain-containing protein</fullName>
    </recommendedName>
</protein>
<name>A0ABW3MNY8_9PSEU</name>
<dbReference type="InterPro" id="IPR018247">
    <property type="entry name" value="EF_Hand_1_Ca_BS"/>
</dbReference>
<dbReference type="SUPFAM" id="SSF47473">
    <property type="entry name" value="EF-hand"/>
    <property type="match status" value="1"/>
</dbReference>
<accession>A0ABW3MNY8</accession>
<dbReference type="InterPro" id="IPR011992">
    <property type="entry name" value="EF-hand-dom_pair"/>
</dbReference>
<comment type="caution">
    <text evidence="2">The sequence shown here is derived from an EMBL/GenBank/DDBJ whole genome shotgun (WGS) entry which is preliminary data.</text>
</comment>
<feature type="non-terminal residue" evidence="2">
    <location>
        <position position="76"/>
    </location>
</feature>
<sequence>MTTETMSPLERKYATRFDMLDMDGNGVVDGVDFEMLAQRLVESLGVAFGSPKAERVHNAYLELWSLMQRIADSDGD</sequence>
<feature type="domain" description="EF-hand" evidence="1">
    <location>
        <begin position="8"/>
        <end position="43"/>
    </location>
</feature>
<evidence type="ECO:0000259" key="1">
    <source>
        <dbReference type="PROSITE" id="PS50222"/>
    </source>
</evidence>
<evidence type="ECO:0000313" key="3">
    <source>
        <dbReference type="Proteomes" id="UP001597045"/>
    </source>
</evidence>
<organism evidence="2 3">
    <name type="scientific">Kibdelosporangium lantanae</name>
    <dbReference type="NCBI Taxonomy" id="1497396"/>
    <lineage>
        <taxon>Bacteria</taxon>
        <taxon>Bacillati</taxon>
        <taxon>Actinomycetota</taxon>
        <taxon>Actinomycetes</taxon>
        <taxon>Pseudonocardiales</taxon>
        <taxon>Pseudonocardiaceae</taxon>
        <taxon>Kibdelosporangium</taxon>
    </lineage>
</organism>
<dbReference type="Proteomes" id="UP001597045">
    <property type="component" value="Unassembled WGS sequence"/>
</dbReference>
<proteinExistence type="predicted"/>
<reference evidence="3" key="1">
    <citation type="journal article" date="2019" name="Int. J. Syst. Evol. Microbiol.">
        <title>The Global Catalogue of Microorganisms (GCM) 10K type strain sequencing project: providing services to taxonomists for standard genome sequencing and annotation.</title>
        <authorList>
            <consortium name="The Broad Institute Genomics Platform"/>
            <consortium name="The Broad Institute Genome Sequencing Center for Infectious Disease"/>
            <person name="Wu L."/>
            <person name="Ma J."/>
        </authorList>
    </citation>
    <scope>NUCLEOTIDE SEQUENCE [LARGE SCALE GENOMIC DNA]</scope>
    <source>
        <strain evidence="3">JCM 31486</strain>
    </source>
</reference>
<dbReference type="InterPro" id="IPR002048">
    <property type="entry name" value="EF_hand_dom"/>
</dbReference>
<dbReference type="EMBL" id="JBHTIS010004336">
    <property type="protein sequence ID" value="MFD1052338.1"/>
    <property type="molecule type" value="Genomic_DNA"/>
</dbReference>
<keyword evidence="3" id="KW-1185">Reference proteome</keyword>
<dbReference type="Gene3D" id="1.10.238.10">
    <property type="entry name" value="EF-hand"/>
    <property type="match status" value="1"/>
</dbReference>
<evidence type="ECO:0000313" key="2">
    <source>
        <dbReference type="EMBL" id="MFD1052338.1"/>
    </source>
</evidence>
<dbReference type="PROSITE" id="PS00018">
    <property type="entry name" value="EF_HAND_1"/>
    <property type="match status" value="1"/>
</dbReference>
<gene>
    <name evidence="2" type="ORF">ACFQ1S_45540</name>
</gene>